<feature type="region of interest" description="Disordered" evidence="1">
    <location>
        <begin position="98"/>
        <end position="123"/>
    </location>
</feature>
<gene>
    <name evidence="2" type="ORF">CKAN_02191000</name>
</gene>
<comment type="caution">
    <text evidence="2">The sequence shown here is derived from an EMBL/GenBank/DDBJ whole genome shotgun (WGS) entry which is preliminary data.</text>
</comment>
<evidence type="ECO:0000256" key="1">
    <source>
        <dbReference type="SAM" id="MobiDB-lite"/>
    </source>
</evidence>
<dbReference type="Proteomes" id="UP000283530">
    <property type="component" value="Unassembled WGS sequence"/>
</dbReference>
<feature type="compositionally biased region" description="Polar residues" evidence="1">
    <location>
        <begin position="106"/>
        <end position="123"/>
    </location>
</feature>
<dbReference type="InterPro" id="IPR044216">
    <property type="entry name" value="WDL7"/>
</dbReference>
<feature type="compositionally biased region" description="Basic and acidic residues" evidence="1">
    <location>
        <begin position="469"/>
        <end position="479"/>
    </location>
</feature>
<organism evidence="2 3">
    <name type="scientific">Cinnamomum micranthum f. kanehirae</name>
    <dbReference type="NCBI Taxonomy" id="337451"/>
    <lineage>
        <taxon>Eukaryota</taxon>
        <taxon>Viridiplantae</taxon>
        <taxon>Streptophyta</taxon>
        <taxon>Embryophyta</taxon>
        <taxon>Tracheophyta</taxon>
        <taxon>Spermatophyta</taxon>
        <taxon>Magnoliopsida</taxon>
        <taxon>Magnoliidae</taxon>
        <taxon>Laurales</taxon>
        <taxon>Lauraceae</taxon>
        <taxon>Cinnamomum</taxon>
    </lineage>
</organism>
<feature type="compositionally biased region" description="Basic and acidic residues" evidence="1">
    <location>
        <begin position="7"/>
        <end position="17"/>
    </location>
</feature>
<feature type="region of interest" description="Disordered" evidence="1">
    <location>
        <begin position="344"/>
        <end position="381"/>
    </location>
</feature>
<name>A0A3S3ND09_9MAGN</name>
<proteinExistence type="predicted"/>
<sequence>MATDMDQGYRDWSRDDLSNQSDSQEGSVSQFVDNGSISFGRFASESLSWEKWSVFSHNRCQEELDKFKAPGLVAQKKAYFEEYYKKIRALKALQQDQQAGPGLDTGGNSSVCGQTGEEQATSQVENTVEVTIEKTQCEDQATSQVENAVEVTIIKSQSEENIVGITIEKERDSRDDSQLECLETDSVVSYPNSLRRTGGGRIEEIRQLENECNNFSDEIINKLDDCSNERTEERSQQGDYCNGCRDEGIMREVGSSIIAFKPVADAERTTAKQAATKQRVSRVSPTSGFMSKVDMNNKKGKVQLSVQKAKETIADSVRNDVKLNHRAKANASISAQGLKYPLRRAAGKAENSSNSRNPPTYRASSNKNPISTSNRTLVERSNIHLPNTVPTVRCATIPASTRDSALGHSNPKATNSNARLLVQPKGRSNIQNISTEVTIHRDLRNNASRAGRSHEVVSKSMVLDSLRNGSKERDAEATRRKPISSKLPSRSKSNQRGSLQSSLLSDDKLVKQNEGKEQEVPRKFGQSSKTGPFTPASSSKSRILKPDHNKKKMLSSRSIDLTRSAGKSRQEMPHWR</sequence>
<dbReference type="EMBL" id="QPKB01000009">
    <property type="protein sequence ID" value="RWR92691.1"/>
    <property type="molecule type" value="Genomic_DNA"/>
</dbReference>
<feature type="compositionally biased region" description="Polar residues" evidence="1">
    <location>
        <begin position="18"/>
        <end position="31"/>
    </location>
</feature>
<protein>
    <submittedName>
        <fullName evidence="2">Protein WVD2-like protein 7 isoform X2</fullName>
    </submittedName>
</protein>
<dbReference type="PANTHER" id="PTHR47067:SF4">
    <property type="entry name" value="PROTEIN WVD2-LIKE 7 ISOFORM X1"/>
    <property type="match status" value="1"/>
</dbReference>
<feature type="region of interest" description="Disordered" evidence="1">
    <location>
        <begin position="1"/>
        <end position="31"/>
    </location>
</feature>
<feature type="compositionally biased region" description="Polar residues" evidence="1">
    <location>
        <begin position="350"/>
        <end position="376"/>
    </location>
</feature>
<accession>A0A3S3ND09</accession>
<feature type="region of interest" description="Disordered" evidence="1">
    <location>
        <begin position="402"/>
        <end position="429"/>
    </location>
</feature>
<feature type="compositionally biased region" description="Polar residues" evidence="1">
    <location>
        <begin position="555"/>
        <end position="567"/>
    </location>
</feature>
<evidence type="ECO:0000313" key="2">
    <source>
        <dbReference type="EMBL" id="RWR92691.1"/>
    </source>
</evidence>
<feature type="compositionally biased region" description="Polar residues" evidence="1">
    <location>
        <begin position="486"/>
        <end position="497"/>
    </location>
</feature>
<reference evidence="2 3" key="1">
    <citation type="journal article" date="2019" name="Nat. Plants">
        <title>Stout camphor tree genome fills gaps in understanding of flowering plant genome evolution.</title>
        <authorList>
            <person name="Chaw S.M."/>
            <person name="Liu Y.C."/>
            <person name="Wu Y.W."/>
            <person name="Wang H.Y."/>
            <person name="Lin C.I."/>
            <person name="Wu C.S."/>
            <person name="Ke H.M."/>
            <person name="Chang L.Y."/>
            <person name="Hsu C.Y."/>
            <person name="Yang H.T."/>
            <person name="Sudianto E."/>
            <person name="Hsu M.H."/>
            <person name="Wu K.P."/>
            <person name="Wang L.N."/>
            <person name="Leebens-Mack J.H."/>
            <person name="Tsai I.J."/>
        </authorList>
    </citation>
    <scope>NUCLEOTIDE SEQUENCE [LARGE SCALE GENOMIC DNA]</scope>
    <source>
        <strain evidence="3">cv. Chaw 1501</strain>
        <tissue evidence="2">Young leaves</tissue>
    </source>
</reference>
<feature type="compositionally biased region" description="Basic and acidic residues" evidence="1">
    <location>
        <begin position="505"/>
        <end position="522"/>
    </location>
</feature>
<keyword evidence="3" id="KW-1185">Reference proteome</keyword>
<evidence type="ECO:0000313" key="3">
    <source>
        <dbReference type="Proteomes" id="UP000283530"/>
    </source>
</evidence>
<dbReference type="OrthoDB" id="621651at2759"/>
<dbReference type="AlphaFoldDB" id="A0A3S3ND09"/>
<dbReference type="PANTHER" id="PTHR47067">
    <property type="entry name" value="TPX2 (TARGETING PROTEIN FOR XKLP2) PROTEIN FAMILY-RELATED"/>
    <property type="match status" value="1"/>
</dbReference>
<feature type="compositionally biased region" description="Polar residues" evidence="1">
    <location>
        <begin position="525"/>
        <end position="541"/>
    </location>
</feature>
<feature type="region of interest" description="Disordered" evidence="1">
    <location>
        <begin position="444"/>
        <end position="576"/>
    </location>
</feature>